<dbReference type="EMBL" id="JMKJ01000136">
    <property type="protein sequence ID" value="KGG52022.1"/>
    <property type="molecule type" value="Genomic_DNA"/>
</dbReference>
<organism evidence="1 2">
    <name type="scientific">Mitosporidium daphniae</name>
    <dbReference type="NCBI Taxonomy" id="1485682"/>
    <lineage>
        <taxon>Eukaryota</taxon>
        <taxon>Fungi</taxon>
        <taxon>Fungi incertae sedis</taxon>
        <taxon>Microsporidia</taxon>
        <taxon>Mitosporidium</taxon>
    </lineage>
</organism>
<evidence type="ECO:0000313" key="1">
    <source>
        <dbReference type="EMBL" id="KGG52022.1"/>
    </source>
</evidence>
<dbReference type="VEuPathDB" id="MicrosporidiaDB:DI09_222p20"/>
<sequence length="185" mass="20870">MLPLAFTDRYPIDYQNIQLNSLRPRILSADIRGAIDTLFQQNIAFPESLQYNASDVNSPELTSLRHSLADHESIKYLSSLFERVDTTLARQGILNEVVDVIRAQCFSDVKKEASASCILLTILLKNVDIFYPSNREISHSRSDLLSSIVKLIFSPHSSVDELWVKANNLKIIAKSISKADEYILS</sequence>
<protein>
    <submittedName>
        <fullName evidence="1">Uncharacterized protein</fullName>
    </submittedName>
</protein>
<gene>
    <name evidence="1" type="ORF">DI09_222p20</name>
</gene>
<dbReference type="GeneID" id="25259092"/>
<dbReference type="AlphaFoldDB" id="A0A098VSQ3"/>
<keyword evidence="2" id="KW-1185">Reference proteome</keyword>
<dbReference type="HOGENOM" id="CLU_1461660_0_0_1"/>
<reference evidence="1 2" key="1">
    <citation type="submission" date="2014-04" db="EMBL/GenBank/DDBJ databases">
        <title>A new species of microsporidia sheds light on the evolution of extreme parasitism.</title>
        <authorList>
            <person name="Haag K.L."/>
            <person name="James T.Y."/>
            <person name="Larsson R."/>
            <person name="Schaer T.M."/>
            <person name="Refardt D."/>
            <person name="Pombert J.-F."/>
            <person name="Ebert D."/>
        </authorList>
    </citation>
    <scope>NUCLEOTIDE SEQUENCE [LARGE SCALE GENOMIC DNA]</scope>
    <source>
        <strain evidence="1 2">UGP3</strain>
        <tissue evidence="1">Spores</tissue>
    </source>
</reference>
<evidence type="ECO:0000313" key="2">
    <source>
        <dbReference type="Proteomes" id="UP000029725"/>
    </source>
</evidence>
<dbReference type="RefSeq" id="XP_013238458.1">
    <property type="nucleotide sequence ID" value="XM_013383004.1"/>
</dbReference>
<accession>A0A098VSQ3</accession>
<dbReference type="Proteomes" id="UP000029725">
    <property type="component" value="Unassembled WGS sequence"/>
</dbReference>
<name>A0A098VSQ3_9MICR</name>
<proteinExistence type="predicted"/>
<comment type="caution">
    <text evidence="1">The sequence shown here is derived from an EMBL/GenBank/DDBJ whole genome shotgun (WGS) entry which is preliminary data.</text>
</comment>